<dbReference type="RefSeq" id="WP_073338825.1">
    <property type="nucleotide sequence ID" value="NZ_FQXM01000014.1"/>
</dbReference>
<evidence type="ECO:0000259" key="3">
    <source>
        <dbReference type="Pfam" id="PF12146"/>
    </source>
</evidence>
<dbReference type="Gene3D" id="3.40.50.1820">
    <property type="entry name" value="alpha/beta hydrolase"/>
    <property type="match status" value="1"/>
</dbReference>
<feature type="binding site" evidence="2">
    <location>
        <position position="24"/>
    </location>
    <ligand>
        <name>substrate</name>
    </ligand>
</feature>
<dbReference type="STRING" id="1121316.SAMN02745207_02570"/>
<feature type="domain" description="Serine aminopeptidase S33" evidence="3">
    <location>
        <begin position="17"/>
        <end position="228"/>
    </location>
</feature>
<name>A0A1M5VZ12_9CLOT</name>
<dbReference type="Pfam" id="PF12146">
    <property type="entry name" value="Hydrolase_4"/>
    <property type="match status" value="1"/>
</dbReference>
<dbReference type="OrthoDB" id="9786110at2"/>
<feature type="binding site" evidence="2">
    <location>
        <position position="93"/>
    </location>
    <ligand>
        <name>substrate</name>
    </ligand>
</feature>
<accession>A0A1M5VZ12</accession>
<reference evidence="4 5" key="1">
    <citation type="submission" date="2016-11" db="EMBL/GenBank/DDBJ databases">
        <authorList>
            <person name="Jaros S."/>
            <person name="Januszkiewicz K."/>
            <person name="Wedrychowicz H."/>
        </authorList>
    </citation>
    <scope>NUCLEOTIDE SEQUENCE [LARGE SCALE GENOMIC DNA]</scope>
    <source>
        <strain evidence="4 5">DSM 8605</strain>
    </source>
</reference>
<dbReference type="AlphaFoldDB" id="A0A1M5VZ12"/>
<evidence type="ECO:0000313" key="5">
    <source>
        <dbReference type="Proteomes" id="UP000184447"/>
    </source>
</evidence>
<dbReference type="EMBL" id="FQXM01000014">
    <property type="protein sequence ID" value="SHH80512.1"/>
    <property type="molecule type" value="Genomic_DNA"/>
</dbReference>
<dbReference type="SUPFAM" id="SSF53474">
    <property type="entry name" value="alpha/beta-Hydrolases"/>
    <property type="match status" value="1"/>
</dbReference>
<evidence type="ECO:0000256" key="2">
    <source>
        <dbReference type="PIRSR" id="PIRSR017388-2"/>
    </source>
</evidence>
<feature type="active site" description="Charge relay system" evidence="1">
    <location>
        <position position="222"/>
    </location>
</feature>
<proteinExistence type="predicted"/>
<sequence length="249" mass="28202">MYPDLKKEYFLEGNDIACILIHGFTGTPAELRELGEKIHEKGFTVSGITLAGHGTKAEDMLNNVFMDWVNSALKEYHKLKKQYKEVYLIGHSMGSLISMYIAENYQVDKLILLSPPIVQKNKSTKYAGIIRHFVKYSKWSQRDIPSHQLEYLLGYDKFPINSVNELNKLAAVVKKSLSKITSPVLIVHSKNDAIVDDKSVEIIANQVSSKIVQPVFLETSGHLIMIEDEKETTFKAVIDFCHNKETNIA</sequence>
<organism evidence="4 5">
    <name type="scientific">Clostridium grantii DSM 8605</name>
    <dbReference type="NCBI Taxonomy" id="1121316"/>
    <lineage>
        <taxon>Bacteria</taxon>
        <taxon>Bacillati</taxon>
        <taxon>Bacillota</taxon>
        <taxon>Clostridia</taxon>
        <taxon>Eubacteriales</taxon>
        <taxon>Clostridiaceae</taxon>
        <taxon>Clostridium</taxon>
    </lineage>
</organism>
<dbReference type="InterPro" id="IPR012354">
    <property type="entry name" value="Esterase_lipase"/>
</dbReference>
<feature type="active site" description="Charge relay system" evidence="1">
    <location>
        <position position="192"/>
    </location>
</feature>
<dbReference type="InterPro" id="IPR029058">
    <property type="entry name" value="AB_hydrolase_fold"/>
</dbReference>
<dbReference type="GO" id="GO:0052689">
    <property type="term" value="F:carboxylic ester hydrolase activity"/>
    <property type="evidence" value="ECO:0007669"/>
    <property type="project" value="InterPro"/>
</dbReference>
<protein>
    <submittedName>
        <fullName evidence="4">Carboxylesterase</fullName>
    </submittedName>
</protein>
<dbReference type="InterPro" id="IPR022742">
    <property type="entry name" value="Hydrolase_4"/>
</dbReference>
<feature type="active site" description="Nucleophile" evidence="1">
    <location>
        <position position="92"/>
    </location>
</feature>
<dbReference type="Proteomes" id="UP000184447">
    <property type="component" value="Unassembled WGS sequence"/>
</dbReference>
<evidence type="ECO:0000313" key="4">
    <source>
        <dbReference type="EMBL" id="SHH80512.1"/>
    </source>
</evidence>
<evidence type="ECO:0000256" key="1">
    <source>
        <dbReference type="PIRSR" id="PIRSR017388-1"/>
    </source>
</evidence>
<dbReference type="PANTHER" id="PTHR11614">
    <property type="entry name" value="PHOSPHOLIPASE-RELATED"/>
    <property type="match status" value="1"/>
</dbReference>
<dbReference type="PIRSF" id="PIRSF017388">
    <property type="entry name" value="Esterase_lipase"/>
    <property type="match status" value="1"/>
</dbReference>
<keyword evidence="5" id="KW-1185">Reference proteome</keyword>
<dbReference type="InterPro" id="IPR051044">
    <property type="entry name" value="MAG_DAG_Lipase"/>
</dbReference>
<gene>
    <name evidence="4" type="ORF">SAMN02745207_02570</name>
</gene>